<keyword evidence="1" id="KW-0862">Zinc</keyword>
<dbReference type="GO" id="GO:0008270">
    <property type="term" value="F:zinc ion binding"/>
    <property type="evidence" value="ECO:0007669"/>
    <property type="project" value="InterPro"/>
</dbReference>
<dbReference type="Proteomes" id="UP000053831">
    <property type="component" value="Unassembled WGS sequence"/>
</dbReference>
<feature type="compositionally biased region" description="Basic and acidic residues" evidence="6">
    <location>
        <begin position="77"/>
        <end position="89"/>
    </location>
</feature>
<keyword evidence="4" id="KW-0804">Transcription</keyword>
<evidence type="ECO:0000259" key="7">
    <source>
        <dbReference type="SMART" id="SM00906"/>
    </source>
</evidence>
<keyword evidence="2" id="KW-0805">Transcription regulation</keyword>
<evidence type="ECO:0000256" key="2">
    <source>
        <dbReference type="ARBA" id="ARBA00023015"/>
    </source>
</evidence>
<dbReference type="SMART" id="SM00906">
    <property type="entry name" value="Fungal_trans"/>
    <property type="match status" value="1"/>
</dbReference>
<feature type="region of interest" description="Disordered" evidence="6">
    <location>
        <begin position="656"/>
        <end position="735"/>
    </location>
</feature>
<comment type="caution">
    <text evidence="8">The sequence shown here is derived from an EMBL/GenBank/DDBJ whole genome shotgun (WGS) entry which is preliminary data.</text>
</comment>
<proteinExistence type="predicted"/>
<dbReference type="CDD" id="cd12148">
    <property type="entry name" value="fungal_TF_MHR"/>
    <property type="match status" value="1"/>
</dbReference>
<gene>
    <name evidence="8" type="ORF">ESCO_005205</name>
</gene>
<evidence type="ECO:0000313" key="8">
    <source>
        <dbReference type="EMBL" id="KOS21654.1"/>
    </source>
</evidence>
<name>A0A0M8N6G0_ESCWE</name>
<reference evidence="8 9" key="1">
    <citation type="submission" date="2015-07" db="EMBL/GenBank/DDBJ databases">
        <title>The genome of the fungus Escovopsis weberi, a specialized disease agent of ant agriculture.</title>
        <authorList>
            <person name="de Man T.J."/>
            <person name="Stajich J.E."/>
            <person name="Kubicek C.P."/>
            <person name="Chenthamara K."/>
            <person name="Atanasova L."/>
            <person name="Druzhinina I.S."/>
            <person name="Birnbaum S."/>
            <person name="Barribeau S.M."/>
            <person name="Teiling C."/>
            <person name="Suen G."/>
            <person name="Currie C."/>
            <person name="Gerardo N.M."/>
        </authorList>
    </citation>
    <scope>NUCLEOTIDE SEQUENCE [LARGE SCALE GENOMIC DNA]</scope>
</reference>
<keyword evidence="9" id="KW-1185">Reference proteome</keyword>
<evidence type="ECO:0000313" key="9">
    <source>
        <dbReference type="Proteomes" id="UP000053831"/>
    </source>
</evidence>
<dbReference type="STRING" id="150374.A0A0M8N6G0"/>
<organism evidence="8 9">
    <name type="scientific">Escovopsis weberi</name>
    <dbReference type="NCBI Taxonomy" id="150374"/>
    <lineage>
        <taxon>Eukaryota</taxon>
        <taxon>Fungi</taxon>
        <taxon>Dikarya</taxon>
        <taxon>Ascomycota</taxon>
        <taxon>Pezizomycotina</taxon>
        <taxon>Sordariomycetes</taxon>
        <taxon>Hypocreomycetidae</taxon>
        <taxon>Hypocreales</taxon>
        <taxon>Hypocreaceae</taxon>
        <taxon>Escovopsis</taxon>
    </lineage>
</organism>
<evidence type="ECO:0000256" key="6">
    <source>
        <dbReference type="SAM" id="MobiDB-lite"/>
    </source>
</evidence>
<dbReference type="InterPro" id="IPR007219">
    <property type="entry name" value="XnlR_reg_dom"/>
</dbReference>
<feature type="region of interest" description="Disordered" evidence="6">
    <location>
        <begin position="20"/>
        <end position="130"/>
    </location>
</feature>
<feature type="compositionally biased region" description="Polar residues" evidence="6">
    <location>
        <begin position="470"/>
        <end position="482"/>
    </location>
</feature>
<dbReference type="GO" id="GO:0003677">
    <property type="term" value="F:DNA binding"/>
    <property type="evidence" value="ECO:0007669"/>
    <property type="project" value="UniProtKB-KW"/>
</dbReference>
<feature type="region of interest" description="Disordered" evidence="6">
    <location>
        <begin position="470"/>
        <end position="500"/>
    </location>
</feature>
<dbReference type="PANTHER" id="PTHR47663">
    <property type="entry name" value="XYLANOLYTIC TRANSCRIPTIONAL ACTIVATOR XLNR-RELATED"/>
    <property type="match status" value="1"/>
</dbReference>
<dbReference type="OrthoDB" id="5365785at2759"/>
<keyword evidence="5" id="KW-0539">Nucleus</keyword>
<accession>A0A0M8N6G0</accession>
<dbReference type="AlphaFoldDB" id="A0A0M8N6G0"/>
<sequence length="908" mass="99632">MLSNPLRQFGLVCEYIRERKKRGKASRKEIAAQQAALPNGASLDQQGKQQSKPSSRQQAKHLGKQPSKLPGRQASKTHRDEASPDHGDGKSSLSMIRGGHSDESVNAFGDGGLHQQSQQHQHQHQHQQQGLGTLNSLEDAHGQTQAHLGIGSAMSRPPMETASVMSLDNYGEVPRSYASPGISGTVLYGTGSSNPSLPGYHGMSYAAQVPSPAAYAGEGNYRLSGGEMNDYGMANESSPSWGMSFPSPNAQFPMGLTQHSFKPIGLRYPVLEPLVPHLSGILPVSLACDLIDLYFSSSSSAHMHPMSPYVLGFVFRKRAFLHTTNPRRCQPALLASMLWVAAQTSEASFLTSAPCARGKICQKLLELTIGLVQPLIHTSSNLSSPNASPVVGAAALGGLGVALPGSISLDSLSGETRAFGATGSLDDVITYVHLATVISASEYKGASLRWWGAAWSLARELKLGRELPPSSCSALNSETNNEGAPEDSDEHDLNRNGTGFVSEEEREERRRVWWLIYIVDRHLALCYNRPLFLLDSECYELCHPMEEGLWQSGRFSSRSYDDIEPSMTDELSGDGLRIRGPLFECHGHSIFGYFLPLMTILGEIVDVHHSKSHPRFGVGFRPAGDWDEQVAEIRRHLETYERSLQRFEQRHVKFGKGAEDQHRREQSHDNNNNNNNNSSSSSSSSSSRSSINSNSSNKPDTNRTDNGVGTGGGVVVDEDMSSPRSERTTASNRMTENEIQSSIVIAYSTHVMHVLHILLEDKWDPINLLDDHDLWISSQGFMTATSHAVSAAEAISQILEFDPGLEFMPFFYGMYLLQGSFLLLLIADKLQSEASPSVTRACETIVRAHEACVVTLSTEYQRNFSKIMRSALALIRGRVPEDLCEQQQRRRELLGLYRWTGNGTGLAL</sequence>
<evidence type="ECO:0000256" key="3">
    <source>
        <dbReference type="ARBA" id="ARBA00023125"/>
    </source>
</evidence>
<feature type="domain" description="Xylanolytic transcriptional activator regulatory" evidence="7">
    <location>
        <begin position="447"/>
        <end position="550"/>
    </location>
</feature>
<evidence type="ECO:0000256" key="4">
    <source>
        <dbReference type="ARBA" id="ARBA00023163"/>
    </source>
</evidence>
<protein>
    <submittedName>
        <fullName evidence="8">Xylanolytic transcriptional activator xlnR-like protein</fullName>
    </submittedName>
</protein>
<dbReference type="Pfam" id="PF04082">
    <property type="entry name" value="Fungal_trans"/>
    <property type="match status" value="1"/>
</dbReference>
<evidence type="ECO:0000256" key="5">
    <source>
        <dbReference type="ARBA" id="ARBA00023242"/>
    </source>
</evidence>
<dbReference type="EMBL" id="LGSR01000008">
    <property type="protein sequence ID" value="KOS21654.1"/>
    <property type="molecule type" value="Genomic_DNA"/>
</dbReference>
<feature type="compositionally biased region" description="Basic and acidic residues" evidence="6">
    <location>
        <begin position="656"/>
        <end position="668"/>
    </location>
</feature>
<dbReference type="GO" id="GO:0006351">
    <property type="term" value="P:DNA-templated transcription"/>
    <property type="evidence" value="ECO:0007669"/>
    <property type="project" value="InterPro"/>
</dbReference>
<feature type="compositionally biased region" description="Polar residues" evidence="6">
    <location>
        <begin position="42"/>
        <end position="57"/>
    </location>
</feature>
<evidence type="ECO:0000256" key="1">
    <source>
        <dbReference type="ARBA" id="ARBA00022833"/>
    </source>
</evidence>
<feature type="compositionally biased region" description="Low complexity" evidence="6">
    <location>
        <begin position="670"/>
        <end position="697"/>
    </location>
</feature>
<dbReference type="InterPro" id="IPR051439">
    <property type="entry name" value="XlnR/Xlr1"/>
</dbReference>
<keyword evidence="3" id="KW-0238">DNA-binding</keyword>
<dbReference type="PANTHER" id="PTHR47663:SF1">
    <property type="entry name" value="XYLANOLYTIC TRANSCRIPTIONAL ACTIVATOR XLNR-RELATED"/>
    <property type="match status" value="1"/>
</dbReference>